<dbReference type="InterPro" id="IPR033992">
    <property type="entry name" value="NKR-like_CTLD"/>
</dbReference>
<reference evidence="8 9" key="1">
    <citation type="submission" date="2023-05" db="EMBL/GenBank/DDBJ databases">
        <title>B98-5 Cell Line De Novo Hybrid Assembly: An Optical Mapping Approach.</title>
        <authorList>
            <person name="Kananen K."/>
            <person name="Auerbach J.A."/>
            <person name="Kautto E."/>
            <person name="Blachly J.S."/>
        </authorList>
    </citation>
    <scope>NUCLEOTIDE SEQUENCE [LARGE SCALE GENOMIC DNA]</scope>
    <source>
        <strain evidence="8">B95-8</strain>
        <tissue evidence="8">Cell line</tissue>
    </source>
</reference>
<dbReference type="InterPro" id="IPR001304">
    <property type="entry name" value="C-type_lectin-like"/>
</dbReference>
<evidence type="ECO:0000256" key="6">
    <source>
        <dbReference type="SAM" id="Phobius"/>
    </source>
</evidence>
<dbReference type="PROSITE" id="PS50041">
    <property type="entry name" value="C_TYPE_LECTIN_2"/>
    <property type="match status" value="1"/>
</dbReference>
<dbReference type="Pfam" id="PF00059">
    <property type="entry name" value="Lectin_C"/>
    <property type="match status" value="1"/>
</dbReference>
<dbReference type="PANTHER" id="PTHR45710">
    <property type="entry name" value="C-TYPE LECTIN DOMAIN-CONTAINING PROTEIN 180"/>
    <property type="match status" value="1"/>
</dbReference>
<keyword evidence="6" id="KW-1133">Transmembrane helix</keyword>
<dbReference type="SMART" id="SM00034">
    <property type="entry name" value="CLECT"/>
    <property type="match status" value="1"/>
</dbReference>
<gene>
    <name evidence="8" type="primary">CD69</name>
    <name evidence="8" type="ORF">P7K49_019302</name>
</gene>
<organism evidence="8 9">
    <name type="scientific">Saguinus oedipus</name>
    <name type="common">Cotton-top tamarin</name>
    <name type="synonym">Oedipomidas oedipus</name>
    <dbReference type="NCBI Taxonomy" id="9490"/>
    <lineage>
        <taxon>Eukaryota</taxon>
        <taxon>Metazoa</taxon>
        <taxon>Chordata</taxon>
        <taxon>Craniata</taxon>
        <taxon>Vertebrata</taxon>
        <taxon>Euteleostomi</taxon>
        <taxon>Mammalia</taxon>
        <taxon>Eutheria</taxon>
        <taxon>Euarchontoglires</taxon>
        <taxon>Primates</taxon>
        <taxon>Haplorrhini</taxon>
        <taxon>Platyrrhini</taxon>
        <taxon>Cebidae</taxon>
        <taxon>Callitrichinae</taxon>
        <taxon>Saguinus</taxon>
    </lineage>
</organism>
<keyword evidence="9" id="KW-1185">Reference proteome</keyword>
<keyword evidence="2 6" id="KW-0812">Transmembrane</keyword>
<protein>
    <submittedName>
        <fullName evidence="8">Early activation antigen cd69</fullName>
    </submittedName>
</protein>
<evidence type="ECO:0000256" key="4">
    <source>
        <dbReference type="ARBA" id="ARBA00022968"/>
    </source>
</evidence>
<dbReference type="EMBL" id="JASSZA010000009">
    <property type="protein sequence ID" value="KAK2101636.1"/>
    <property type="molecule type" value="Genomic_DNA"/>
</dbReference>
<feature type="domain" description="C-type lectin" evidence="7">
    <location>
        <begin position="158"/>
        <end position="261"/>
    </location>
</feature>
<evidence type="ECO:0000256" key="2">
    <source>
        <dbReference type="ARBA" id="ARBA00022692"/>
    </source>
</evidence>
<dbReference type="CDD" id="cd03593">
    <property type="entry name" value="CLECT_NK_receptors_like"/>
    <property type="match status" value="1"/>
</dbReference>
<dbReference type="InterPro" id="IPR016186">
    <property type="entry name" value="C-type_lectin-like/link_sf"/>
</dbReference>
<keyword evidence="3" id="KW-0430">Lectin</keyword>
<accession>A0ABQ9UWY9</accession>
<evidence type="ECO:0000256" key="5">
    <source>
        <dbReference type="ARBA" id="ARBA00023136"/>
    </source>
</evidence>
<dbReference type="SUPFAM" id="SSF56436">
    <property type="entry name" value="C-type lectin-like"/>
    <property type="match status" value="1"/>
</dbReference>
<evidence type="ECO:0000313" key="9">
    <source>
        <dbReference type="Proteomes" id="UP001266305"/>
    </source>
</evidence>
<keyword evidence="4" id="KW-0735">Signal-anchor</keyword>
<feature type="transmembrane region" description="Helical" evidence="6">
    <location>
        <begin position="102"/>
        <end position="127"/>
    </location>
</feature>
<dbReference type="InterPro" id="IPR016187">
    <property type="entry name" value="CTDL_fold"/>
</dbReference>
<dbReference type="InterPro" id="IPR050828">
    <property type="entry name" value="C-type_lectin/matrix_domain"/>
</dbReference>
<evidence type="ECO:0000256" key="1">
    <source>
        <dbReference type="ARBA" id="ARBA00004401"/>
    </source>
</evidence>
<evidence type="ECO:0000259" key="7">
    <source>
        <dbReference type="PROSITE" id="PS50041"/>
    </source>
</evidence>
<comment type="subcellular location">
    <subcellularLocation>
        <location evidence="1">Cell membrane</location>
        <topology evidence="1">Single-pass type II membrane protein</topology>
    </subcellularLocation>
</comment>
<evidence type="ECO:0000256" key="3">
    <source>
        <dbReference type="ARBA" id="ARBA00022734"/>
    </source>
</evidence>
<dbReference type="Gene3D" id="3.10.100.10">
    <property type="entry name" value="Mannose-Binding Protein A, subunit A"/>
    <property type="match status" value="1"/>
</dbReference>
<evidence type="ECO:0000313" key="8">
    <source>
        <dbReference type="EMBL" id="KAK2101636.1"/>
    </source>
</evidence>
<comment type="caution">
    <text evidence="8">The sequence shown here is derived from an EMBL/GenBank/DDBJ whole genome shotgun (WGS) entry which is preliminary data.</text>
</comment>
<dbReference type="PANTHER" id="PTHR45710:SF31">
    <property type="entry name" value="EARLY ACTIVATION ANTIGEN CD69"/>
    <property type="match status" value="1"/>
</dbReference>
<keyword evidence="5 6" id="KW-0472">Membrane</keyword>
<dbReference type="Proteomes" id="UP001266305">
    <property type="component" value="Unassembled WGS sequence"/>
</dbReference>
<sequence length="265" mass="30295">MTEVSEVSEENNIDQRGRIEEDVTEKFKEGCLRVLENPTRLLLHLTVVKKHISDNRENPYFTTTMHCTLTGLLEHKLKRNNVVKQVGGDANSPRFPTQREGFFQVPVLCAVVNVVFITILIITLIALSVGKYNCPGQYTFSVPSDSNVSSCLDDWVGYQRKCYFISTVKKSWTSAQNACSEHGATLAVIDSEKDMNFLKRYAGRGEHWVGLKKEPGQTWKWSDGKEFNNWFNFTGSEKCVFLKDTEVSSMECEKNLHWICNKSYK</sequence>
<proteinExistence type="predicted"/>
<name>A0ABQ9UWY9_SAGOE</name>